<reference evidence="1 2" key="1">
    <citation type="submission" date="2019-03" db="EMBL/GenBank/DDBJ databases">
        <title>Single cell metagenomics reveals metabolic interactions within the superorganism composed of flagellate Streblomastix strix and complex community of Bacteroidetes bacteria on its surface.</title>
        <authorList>
            <person name="Treitli S.C."/>
            <person name="Kolisko M."/>
            <person name="Husnik F."/>
            <person name="Keeling P."/>
            <person name="Hampl V."/>
        </authorList>
    </citation>
    <scope>NUCLEOTIDE SEQUENCE [LARGE SCALE GENOMIC DNA]</scope>
    <source>
        <strain evidence="1">ST1C</strain>
    </source>
</reference>
<proteinExistence type="predicted"/>
<sequence length="110" mass="11997">MSFVIISHQTSSRGNYAVDQRVDQEDDDQEEYLLIQLLFEGGIIGLTIVGFFCEGITGDYFGRGTFDGSTFQVIFEKGTLQVIFGGLGGGEGGIIGTIIEGRFERKGRGF</sequence>
<evidence type="ECO:0000313" key="2">
    <source>
        <dbReference type="Proteomes" id="UP000324800"/>
    </source>
</evidence>
<dbReference type="Proteomes" id="UP000324800">
    <property type="component" value="Unassembled WGS sequence"/>
</dbReference>
<dbReference type="AlphaFoldDB" id="A0A5J4X304"/>
<evidence type="ECO:0000313" key="1">
    <source>
        <dbReference type="EMBL" id="KAA6401631.1"/>
    </source>
</evidence>
<comment type="caution">
    <text evidence="1">The sequence shown here is derived from an EMBL/GenBank/DDBJ whole genome shotgun (WGS) entry which is preliminary data.</text>
</comment>
<dbReference type="EMBL" id="SNRW01000359">
    <property type="protein sequence ID" value="KAA6401631.1"/>
    <property type="molecule type" value="Genomic_DNA"/>
</dbReference>
<accession>A0A5J4X304</accession>
<organism evidence="1 2">
    <name type="scientific">Streblomastix strix</name>
    <dbReference type="NCBI Taxonomy" id="222440"/>
    <lineage>
        <taxon>Eukaryota</taxon>
        <taxon>Metamonada</taxon>
        <taxon>Preaxostyla</taxon>
        <taxon>Oxymonadida</taxon>
        <taxon>Streblomastigidae</taxon>
        <taxon>Streblomastix</taxon>
    </lineage>
</organism>
<gene>
    <name evidence="1" type="ORF">EZS28_002843</name>
</gene>
<name>A0A5J4X304_9EUKA</name>
<protein>
    <submittedName>
        <fullName evidence="1">Uncharacterized protein</fullName>
    </submittedName>
</protein>